<feature type="transmembrane region" description="Helical" evidence="1">
    <location>
        <begin position="58"/>
        <end position="80"/>
    </location>
</feature>
<evidence type="ECO:0000313" key="2">
    <source>
        <dbReference type="EMBL" id="QHS87207.1"/>
    </source>
</evidence>
<keyword evidence="1" id="KW-0812">Transmembrane</keyword>
<dbReference type="EMBL" id="MN739079">
    <property type="protein sequence ID" value="QHS87207.1"/>
    <property type="molecule type" value="Genomic_DNA"/>
</dbReference>
<name>A0A6C0B4R0_9ZZZZ</name>
<reference evidence="2" key="1">
    <citation type="journal article" date="2020" name="Nature">
        <title>Giant virus diversity and host interactions through global metagenomics.</title>
        <authorList>
            <person name="Schulz F."/>
            <person name="Roux S."/>
            <person name="Paez-Espino D."/>
            <person name="Jungbluth S."/>
            <person name="Walsh D.A."/>
            <person name="Denef V.J."/>
            <person name="McMahon K.D."/>
            <person name="Konstantinidis K.T."/>
            <person name="Eloe-Fadrosh E.A."/>
            <person name="Kyrpides N.C."/>
            <person name="Woyke T."/>
        </authorList>
    </citation>
    <scope>NUCLEOTIDE SEQUENCE</scope>
    <source>
        <strain evidence="2">GVMAG-M-3300009684-20</strain>
    </source>
</reference>
<proteinExistence type="predicted"/>
<dbReference type="AlphaFoldDB" id="A0A6C0B4R0"/>
<dbReference type="SUPFAM" id="SSF103481">
    <property type="entry name" value="Multidrug resistance efflux transporter EmrE"/>
    <property type="match status" value="1"/>
</dbReference>
<organism evidence="2">
    <name type="scientific">viral metagenome</name>
    <dbReference type="NCBI Taxonomy" id="1070528"/>
    <lineage>
        <taxon>unclassified sequences</taxon>
        <taxon>metagenomes</taxon>
        <taxon>organismal metagenomes</taxon>
    </lineage>
</organism>
<keyword evidence="1" id="KW-0472">Membrane</keyword>
<sequence length="105" mass="11645">MDKSLASIFFLSVVEIYGDFALRFYAQTNNVTYLFHGIAGYVGVVFFLIQSLRTGNVLYVNGMWDGMSGILESLAAYVVLGDRLEKPMQYVGLVLTFAGILLMKA</sequence>
<dbReference type="InterPro" id="IPR037185">
    <property type="entry name" value="EmrE-like"/>
</dbReference>
<evidence type="ECO:0008006" key="3">
    <source>
        <dbReference type="Google" id="ProtNLM"/>
    </source>
</evidence>
<evidence type="ECO:0000256" key="1">
    <source>
        <dbReference type="SAM" id="Phobius"/>
    </source>
</evidence>
<dbReference type="Gene3D" id="1.10.3730.20">
    <property type="match status" value="1"/>
</dbReference>
<accession>A0A6C0B4R0</accession>
<keyword evidence="1" id="KW-1133">Transmembrane helix</keyword>
<feature type="transmembrane region" description="Helical" evidence="1">
    <location>
        <begin position="6"/>
        <end position="26"/>
    </location>
</feature>
<feature type="transmembrane region" description="Helical" evidence="1">
    <location>
        <begin position="33"/>
        <end position="52"/>
    </location>
</feature>
<protein>
    <recommendedName>
        <fullName evidence="3">EamA domain-containing protein</fullName>
    </recommendedName>
</protein>